<evidence type="ECO:0000313" key="3">
    <source>
        <dbReference type="EMBL" id="EDH0842362.1"/>
    </source>
</evidence>
<proteinExistence type="predicted"/>
<keyword evidence="2" id="KW-1133">Transmembrane helix</keyword>
<keyword evidence="2" id="KW-0472">Membrane</keyword>
<organism evidence="3 4">
    <name type="scientific">Listeria monocytogenes</name>
    <dbReference type="NCBI Taxonomy" id="1639"/>
    <lineage>
        <taxon>Bacteria</taxon>
        <taxon>Bacillati</taxon>
        <taxon>Bacillota</taxon>
        <taxon>Bacilli</taxon>
        <taxon>Bacillales</taxon>
        <taxon>Listeriaceae</taxon>
        <taxon>Listeria</taxon>
    </lineage>
</organism>
<sequence length="258" mass="30291">MKKDKWLEYERISLNAIIVLAIIVVLIPMVDKDDFEILSKVFAGAVILVVTLGRSMAKKELKLIMKQCRDHRKESLTSKEFNSGQTNVVSTIGSFIQPPVIRVTWKNVEIFEEAFEKYTNSSWRTVNFTKKALKAFDDLIQQIDEQKQAILTYQQRKLENLHKRNADWEKNLHDESRFFEREWKLALRKRQESVIKHYFQKNNLIVTKIQEISGGYSLVYINSDQYIIRVVGDKVIDVYNWHSHENEILSSPILIEGD</sequence>
<evidence type="ECO:0000256" key="2">
    <source>
        <dbReference type="SAM" id="Phobius"/>
    </source>
</evidence>
<keyword evidence="2" id="KW-0812">Transmembrane</keyword>
<dbReference type="AlphaFoldDB" id="A0A9P2C1A1"/>
<comment type="caution">
    <text evidence="3">The sequence shown here is derived from an EMBL/GenBank/DDBJ whole genome shotgun (WGS) entry which is preliminary data.</text>
</comment>
<feature type="transmembrane region" description="Helical" evidence="2">
    <location>
        <begin position="37"/>
        <end position="57"/>
    </location>
</feature>
<evidence type="ECO:0000313" key="4">
    <source>
        <dbReference type="Proteomes" id="UP000335978"/>
    </source>
</evidence>
<accession>A0A9P2C1A1</accession>
<dbReference type="EMBL" id="AAMGHX010000007">
    <property type="protein sequence ID" value="EDH0842362.1"/>
    <property type="molecule type" value="Genomic_DNA"/>
</dbReference>
<keyword evidence="1" id="KW-0175">Coiled coil</keyword>
<evidence type="ECO:0000256" key="1">
    <source>
        <dbReference type="SAM" id="Coils"/>
    </source>
</evidence>
<gene>
    <name evidence="3" type="ORF">GCV64_14845</name>
</gene>
<feature type="coiled-coil region" evidence="1">
    <location>
        <begin position="136"/>
        <end position="171"/>
    </location>
</feature>
<name>A0A9P2C1A1_LISMN</name>
<protein>
    <submittedName>
        <fullName evidence="3">Uncharacterized protein</fullName>
    </submittedName>
</protein>
<dbReference type="Proteomes" id="UP000335978">
    <property type="component" value="Unassembled WGS sequence"/>
</dbReference>
<feature type="transmembrane region" description="Helical" evidence="2">
    <location>
        <begin position="12"/>
        <end position="31"/>
    </location>
</feature>
<reference evidence="3 4" key="1">
    <citation type="submission" date="2019-10" db="EMBL/GenBank/DDBJ databases">
        <authorList>
            <consortium name="GenomeTrakr: Next Generation Sequencing Network for Food Pathogen Tracability"/>
        </authorList>
    </citation>
    <scope>NUCLEOTIDE SEQUENCE [LARGE SCALE GENOMIC DNA]</scope>
    <source>
        <strain evidence="3 4">CFSAN085184</strain>
    </source>
</reference>